<name>A0ABD5VL15_9EURY</name>
<dbReference type="CDD" id="cd06558">
    <property type="entry name" value="crotonase-like"/>
    <property type="match status" value="1"/>
</dbReference>
<dbReference type="InterPro" id="IPR001753">
    <property type="entry name" value="Enoyl-CoA_hydra/iso"/>
</dbReference>
<evidence type="ECO:0000313" key="3">
    <source>
        <dbReference type="EMBL" id="MFC6954747.1"/>
    </source>
</evidence>
<keyword evidence="4" id="KW-1185">Reference proteome</keyword>
<dbReference type="InterPro" id="IPR018376">
    <property type="entry name" value="Enoyl-CoA_hyd/isom_CS"/>
</dbReference>
<protein>
    <submittedName>
        <fullName evidence="3">Enoyl-CoA hydratase/isomerase family protein</fullName>
    </submittedName>
</protein>
<dbReference type="SUPFAM" id="SSF52096">
    <property type="entry name" value="ClpP/crotonase"/>
    <property type="match status" value="1"/>
</dbReference>
<dbReference type="AlphaFoldDB" id="A0ABD5VL15"/>
<gene>
    <name evidence="3" type="ORF">ACFQGB_17915</name>
</gene>
<dbReference type="PANTHER" id="PTHR11941">
    <property type="entry name" value="ENOYL-COA HYDRATASE-RELATED"/>
    <property type="match status" value="1"/>
</dbReference>
<sequence length="259" mass="28328">MSEESLVTVTRSHDDKAAHVTLNRPNKLNAINPEMASELAAVVEELERDDTVRLLTIRGAGGNFCAGVDIDGIHEFVKDSKMDDLRDAEAQIEDCFETLADCSLPSLSLVEGYALAGGLEVLLLTDFIIAVEDAQIGDQHINRNLVPGGGSTQRLPRRIGQQRAKELIFTGKRISGTEAADWGLATEAVTADELEATRDSWTEDITSKGRRTLKTAKYLVEQSQSADLDTGIELEKFVSTAHFFTDEGKEGLRSFSEDE</sequence>
<dbReference type="GO" id="GO:0003824">
    <property type="term" value="F:catalytic activity"/>
    <property type="evidence" value="ECO:0007669"/>
    <property type="project" value="UniProtKB-ARBA"/>
</dbReference>
<dbReference type="InterPro" id="IPR029045">
    <property type="entry name" value="ClpP/crotonase-like_dom_sf"/>
</dbReference>
<dbReference type="Gene3D" id="3.90.226.10">
    <property type="entry name" value="2-enoyl-CoA Hydratase, Chain A, domain 1"/>
    <property type="match status" value="1"/>
</dbReference>
<dbReference type="EMBL" id="JBHSXN010000004">
    <property type="protein sequence ID" value="MFC6954747.1"/>
    <property type="molecule type" value="Genomic_DNA"/>
</dbReference>
<dbReference type="Proteomes" id="UP001596395">
    <property type="component" value="Unassembled WGS sequence"/>
</dbReference>
<dbReference type="Pfam" id="PF00378">
    <property type="entry name" value="ECH_1"/>
    <property type="match status" value="1"/>
</dbReference>
<dbReference type="PROSITE" id="PS00166">
    <property type="entry name" value="ENOYL_COA_HYDRATASE"/>
    <property type="match status" value="1"/>
</dbReference>
<proteinExistence type="inferred from homology"/>
<dbReference type="RefSeq" id="WP_336351690.1">
    <property type="nucleotide sequence ID" value="NZ_JAZAQL010000004.1"/>
</dbReference>
<evidence type="ECO:0000256" key="2">
    <source>
        <dbReference type="RuleBase" id="RU003707"/>
    </source>
</evidence>
<organism evidence="3 4">
    <name type="scientific">Halorubellus litoreus</name>
    <dbReference type="NCBI Taxonomy" id="755308"/>
    <lineage>
        <taxon>Archaea</taxon>
        <taxon>Methanobacteriati</taxon>
        <taxon>Methanobacteriota</taxon>
        <taxon>Stenosarchaea group</taxon>
        <taxon>Halobacteria</taxon>
        <taxon>Halobacteriales</taxon>
        <taxon>Halorubellaceae</taxon>
        <taxon>Halorubellus</taxon>
    </lineage>
</organism>
<evidence type="ECO:0000313" key="4">
    <source>
        <dbReference type="Proteomes" id="UP001596395"/>
    </source>
</evidence>
<evidence type="ECO:0000256" key="1">
    <source>
        <dbReference type="ARBA" id="ARBA00005254"/>
    </source>
</evidence>
<accession>A0ABD5VL15</accession>
<reference evidence="3 4" key="1">
    <citation type="journal article" date="2019" name="Int. J. Syst. Evol. Microbiol.">
        <title>The Global Catalogue of Microorganisms (GCM) 10K type strain sequencing project: providing services to taxonomists for standard genome sequencing and annotation.</title>
        <authorList>
            <consortium name="The Broad Institute Genomics Platform"/>
            <consortium name="The Broad Institute Genome Sequencing Center for Infectious Disease"/>
            <person name="Wu L."/>
            <person name="Ma J."/>
        </authorList>
    </citation>
    <scope>NUCLEOTIDE SEQUENCE [LARGE SCALE GENOMIC DNA]</scope>
    <source>
        <strain evidence="3 4">GX26</strain>
    </source>
</reference>
<dbReference type="PANTHER" id="PTHR11941:SF54">
    <property type="entry name" value="ENOYL-COA HYDRATASE, MITOCHONDRIAL"/>
    <property type="match status" value="1"/>
</dbReference>
<comment type="caution">
    <text evidence="3">The sequence shown here is derived from an EMBL/GenBank/DDBJ whole genome shotgun (WGS) entry which is preliminary data.</text>
</comment>
<comment type="similarity">
    <text evidence="1 2">Belongs to the enoyl-CoA hydratase/isomerase family.</text>
</comment>